<gene>
    <name evidence="2" type="ORF">AMK59_87</name>
</gene>
<organism evidence="2 3">
    <name type="scientific">Oryctes borbonicus</name>
    <dbReference type="NCBI Taxonomy" id="1629725"/>
    <lineage>
        <taxon>Eukaryota</taxon>
        <taxon>Metazoa</taxon>
        <taxon>Ecdysozoa</taxon>
        <taxon>Arthropoda</taxon>
        <taxon>Hexapoda</taxon>
        <taxon>Insecta</taxon>
        <taxon>Pterygota</taxon>
        <taxon>Neoptera</taxon>
        <taxon>Endopterygota</taxon>
        <taxon>Coleoptera</taxon>
        <taxon>Polyphaga</taxon>
        <taxon>Scarabaeiformia</taxon>
        <taxon>Scarabaeidae</taxon>
        <taxon>Dynastinae</taxon>
        <taxon>Oryctes</taxon>
    </lineage>
</organism>
<dbReference type="PANTHER" id="PTHR33444">
    <property type="entry name" value="SI:DKEY-19B23.12-RELATED"/>
    <property type="match status" value="1"/>
</dbReference>
<evidence type="ECO:0000313" key="2">
    <source>
        <dbReference type="EMBL" id="KRT85243.1"/>
    </source>
</evidence>
<keyword evidence="1" id="KW-0812">Transmembrane</keyword>
<dbReference type="EMBL" id="LJIG01001697">
    <property type="protein sequence ID" value="KRT85243.1"/>
    <property type="molecule type" value="Genomic_DNA"/>
</dbReference>
<dbReference type="InterPro" id="IPR040350">
    <property type="entry name" value="TMEM272"/>
</dbReference>
<proteinExistence type="predicted"/>
<evidence type="ECO:0008006" key="4">
    <source>
        <dbReference type="Google" id="ProtNLM"/>
    </source>
</evidence>
<protein>
    <recommendedName>
        <fullName evidence="4">MARVEL domain-containing protein</fullName>
    </recommendedName>
</protein>
<comment type="caution">
    <text evidence="2">The sequence shown here is derived from an EMBL/GenBank/DDBJ whole genome shotgun (WGS) entry which is preliminary data.</text>
</comment>
<feature type="transmembrane region" description="Helical" evidence="1">
    <location>
        <begin position="161"/>
        <end position="184"/>
    </location>
</feature>
<accession>A0A0T6BDF7</accession>
<feature type="transmembrane region" description="Helical" evidence="1">
    <location>
        <begin position="118"/>
        <end position="141"/>
    </location>
</feature>
<dbReference type="Proteomes" id="UP000051574">
    <property type="component" value="Unassembled WGS sequence"/>
</dbReference>
<reference evidence="2 3" key="1">
    <citation type="submission" date="2015-09" db="EMBL/GenBank/DDBJ databases">
        <title>Draft genome of the scarab beetle Oryctes borbonicus.</title>
        <authorList>
            <person name="Meyer J.M."/>
            <person name="Markov G.V."/>
            <person name="Baskaran P."/>
            <person name="Herrmann M."/>
            <person name="Sommer R.J."/>
            <person name="Roedelsperger C."/>
        </authorList>
    </citation>
    <scope>NUCLEOTIDE SEQUENCE [LARGE SCALE GENOMIC DNA]</scope>
    <source>
        <strain evidence="2">OB123</strain>
        <tissue evidence="2">Whole animal</tissue>
    </source>
</reference>
<keyword evidence="1" id="KW-0472">Membrane</keyword>
<feature type="transmembrane region" description="Helical" evidence="1">
    <location>
        <begin position="90"/>
        <end position="111"/>
    </location>
</feature>
<keyword evidence="1" id="KW-1133">Transmembrane helix</keyword>
<dbReference type="PANTHER" id="PTHR33444:SF2">
    <property type="entry name" value="MARVEL DOMAIN-CONTAINING PROTEIN"/>
    <property type="match status" value="1"/>
</dbReference>
<keyword evidence="3" id="KW-1185">Reference proteome</keyword>
<feature type="transmembrane region" description="Helical" evidence="1">
    <location>
        <begin position="64"/>
        <end position="84"/>
    </location>
</feature>
<dbReference type="OrthoDB" id="6157510at2759"/>
<sequence length="194" mass="21730">MSAVVVEQSAIVPQQKDAAKEEKIDVESLLHNDHQALKKDVDFLQSLVSLGTLKEASRRPVTSGVVLLIYGLFSVMLVVGMISLKTCSTHGIIPIYLIVAGLMGIAIKILLDTTNRCLFNTLVAMMVLYLIWHIVCSYFIFKAYHPNYDPEEGPYCSRLAYLVAFWSLMVQYTIFGVFILLSVCRCLMRGDTKT</sequence>
<name>A0A0T6BDF7_9SCAR</name>
<evidence type="ECO:0000313" key="3">
    <source>
        <dbReference type="Proteomes" id="UP000051574"/>
    </source>
</evidence>
<evidence type="ECO:0000256" key="1">
    <source>
        <dbReference type="SAM" id="Phobius"/>
    </source>
</evidence>
<dbReference type="AlphaFoldDB" id="A0A0T6BDF7"/>